<evidence type="ECO:0000256" key="1">
    <source>
        <dbReference type="SAM" id="MobiDB-lite"/>
    </source>
</evidence>
<name>A0A1I8N5N7_MUSDO</name>
<dbReference type="STRING" id="7370.A0A1I8N5N7"/>
<feature type="region of interest" description="Disordered" evidence="1">
    <location>
        <begin position="482"/>
        <end position="502"/>
    </location>
</feature>
<feature type="compositionally biased region" description="Gly residues" evidence="1">
    <location>
        <begin position="491"/>
        <end position="502"/>
    </location>
</feature>
<feature type="compositionally biased region" description="Basic and acidic residues" evidence="1">
    <location>
        <begin position="350"/>
        <end position="371"/>
    </location>
</feature>
<dbReference type="Proteomes" id="UP001652621">
    <property type="component" value="Unplaced"/>
</dbReference>
<dbReference type="eggNOG" id="ENOG502T7WD">
    <property type="taxonomic scope" value="Eukaryota"/>
</dbReference>
<dbReference type="VEuPathDB" id="VectorBase:MDOA011796"/>
<organism evidence="2">
    <name type="scientific">Musca domestica</name>
    <name type="common">House fly</name>
    <dbReference type="NCBI Taxonomy" id="7370"/>
    <lineage>
        <taxon>Eukaryota</taxon>
        <taxon>Metazoa</taxon>
        <taxon>Ecdysozoa</taxon>
        <taxon>Arthropoda</taxon>
        <taxon>Hexapoda</taxon>
        <taxon>Insecta</taxon>
        <taxon>Pterygota</taxon>
        <taxon>Neoptera</taxon>
        <taxon>Endopterygota</taxon>
        <taxon>Diptera</taxon>
        <taxon>Brachycera</taxon>
        <taxon>Muscomorpha</taxon>
        <taxon>Muscoidea</taxon>
        <taxon>Muscidae</taxon>
        <taxon>Musca</taxon>
    </lineage>
</organism>
<evidence type="ECO:0000313" key="2">
    <source>
        <dbReference type="EnsemblMetazoa" id="MDOA011796-PA"/>
    </source>
</evidence>
<dbReference type="RefSeq" id="XP_005189565.1">
    <property type="nucleotide sequence ID" value="XM_005189508.3"/>
</dbReference>
<evidence type="ECO:0000313" key="4">
    <source>
        <dbReference type="RefSeq" id="XP_005189565.1"/>
    </source>
</evidence>
<sequence length="502" mass="56879">MVRQRSRRTIEEVYGTKFETTKPVANSTKNGGFQTNVHDNGYIINSNTPYYTTPAPQSSALNNNGALNSSRRRSTVRTNGKTAPITVAATHKIGANKEKEDIGKDYNSTKMLKTSRASGHDKSARLGGGGGVGGAATNQYYDNKTYRPYIEHNKEYHVTSGNDGQQQHHHQHQHQQQQQHHNKHQHVNHHHHHQPHHQDEDKDDDTEEFFQLIRQTVENAIGKSISELLNRNFRELSSKIDRFSMELKSTNDQMKKMHMELNNKISHYGEENSRHFRYLCMKSEYDKMFYQHQTMMSAAVVPSKNRPVKLDKRLSAVHTKSPNNQTPNSSENDAIPAPCTCRSVINNKSSSKDPQKSLSNDRNDISRKSSEDGIREILEQFQRFFTEMKELKNGPNSARKMSEMTLRNDKECGAARASGAAGDVMASYHQEKALRINRELFQENYDEVDDDFEMSSDSISPRSVENLDIPHQYNGGMTVRTSNTSRTQHITGGGDGDGGDAM</sequence>
<evidence type="ECO:0000313" key="3">
    <source>
        <dbReference type="Proteomes" id="UP001652621"/>
    </source>
</evidence>
<feature type="compositionally biased region" description="Polar residues" evidence="1">
    <location>
        <begin position="318"/>
        <end position="332"/>
    </location>
</feature>
<feature type="region of interest" description="Disordered" evidence="1">
    <location>
        <begin position="158"/>
        <end position="205"/>
    </location>
</feature>
<proteinExistence type="predicted"/>
<feature type="region of interest" description="Disordered" evidence="1">
    <location>
        <begin position="113"/>
        <end position="136"/>
    </location>
</feature>
<feature type="region of interest" description="Disordered" evidence="1">
    <location>
        <begin position="54"/>
        <end position="79"/>
    </location>
</feature>
<dbReference type="EnsemblMetazoa" id="MDOA011796-RA">
    <property type="protein sequence ID" value="MDOA011796-PA"/>
    <property type="gene ID" value="MDOA011796"/>
</dbReference>
<dbReference type="AlphaFoldDB" id="A0A1I8N5N7"/>
<keyword evidence="3" id="KW-1185">Reference proteome</keyword>
<dbReference type="OrthoDB" id="8069054at2759"/>
<dbReference type="KEGG" id="mde:101889203"/>
<protein>
    <submittedName>
        <fullName evidence="4">Rho GTPase-activating protein gacF</fullName>
    </submittedName>
</protein>
<dbReference type="GeneID" id="101889203"/>
<feature type="compositionally biased region" description="Low complexity" evidence="1">
    <location>
        <begin position="58"/>
        <end position="69"/>
    </location>
</feature>
<reference evidence="4" key="2">
    <citation type="submission" date="2025-04" db="UniProtKB">
        <authorList>
            <consortium name="RefSeq"/>
        </authorList>
    </citation>
    <scope>IDENTIFICATION</scope>
    <source>
        <strain evidence="4">Aabys</strain>
    </source>
</reference>
<dbReference type="VEuPathDB" id="VectorBase:MDOMA2_011400"/>
<feature type="region of interest" description="Disordered" evidence="1">
    <location>
        <begin position="318"/>
        <end position="371"/>
    </location>
</feature>
<feature type="compositionally biased region" description="Basic residues" evidence="1">
    <location>
        <begin position="180"/>
        <end position="195"/>
    </location>
</feature>
<reference evidence="2" key="1">
    <citation type="submission" date="2020-05" db="UniProtKB">
        <authorList>
            <consortium name="EnsemblMetazoa"/>
        </authorList>
    </citation>
    <scope>IDENTIFICATION</scope>
    <source>
        <strain evidence="2">Aabys</strain>
    </source>
</reference>
<accession>A0A1I8N5N7</accession>
<gene>
    <name evidence="2" type="primary">101889203</name>
    <name evidence="4" type="synonym">LOC101889203</name>
</gene>